<sequence>MQVSNVTPTNAPDTTDPGAIVDVPCFTAGTWVLTPSGQKPIENLSAGDEVITADHGPQRIRWIGARRLERNELEAKPQLRPIRIKAGALGSALPERDLLVSPQHRMLVHSPIAVRMFDAAEVLVPAHMLIDVPGIAMEDATESLTYYHVLFDRHEIIFAEGAPSESLFTGPQAISSLPPAARAEIFELFPSLERPDHAPDSARQIPARGRQIRNMIDRHIKNDRPLINR</sequence>
<accession>A0ABX2PLT5</accession>
<evidence type="ECO:0000259" key="1">
    <source>
        <dbReference type="SMART" id="SM00306"/>
    </source>
</evidence>
<evidence type="ECO:0000313" key="2">
    <source>
        <dbReference type="EMBL" id="NVO54740.1"/>
    </source>
</evidence>
<protein>
    <submittedName>
        <fullName evidence="2">Hint domain-containing protein</fullName>
    </submittedName>
</protein>
<organism evidence="2 3">
    <name type="scientific">Ruegeria haliotis</name>
    <dbReference type="NCBI Taxonomy" id="2747601"/>
    <lineage>
        <taxon>Bacteria</taxon>
        <taxon>Pseudomonadati</taxon>
        <taxon>Pseudomonadota</taxon>
        <taxon>Alphaproteobacteria</taxon>
        <taxon>Rhodobacterales</taxon>
        <taxon>Roseobacteraceae</taxon>
        <taxon>Ruegeria</taxon>
    </lineage>
</organism>
<keyword evidence="3" id="KW-1185">Reference proteome</keyword>
<proteinExistence type="predicted"/>
<feature type="domain" description="Hint" evidence="1">
    <location>
        <begin position="23"/>
        <end position="126"/>
    </location>
</feature>
<comment type="caution">
    <text evidence="2">The sequence shown here is derived from an EMBL/GenBank/DDBJ whole genome shotgun (WGS) entry which is preliminary data.</text>
</comment>
<name>A0ABX2PLT5_9RHOB</name>
<dbReference type="InterPro" id="IPR036844">
    <property type="entry name" value="Hint_dom_sf"/>
</dbReference>
<dbReference type="SUPFAM" id="SSF51294">
    <property type="entry name" value="Hedgehog/intein (Hint) domain"/>
    <property type="match status" value="1"/>
</dbReference>
<gene>
    <name evidence="2" type="ORF">HW561_02910</name>
</gene>
<dbReference type="InterPro" id="IPR006141">
    <property type="entry name" value="Intein_N"/>
</dbReference>
<evidence type="ECO:0000313" key="3">
    <source>
        <dbReference type="Proteomes" id="UP000630805"/>
    </source>
</evidence>
<dbReference type="EMBL" id="JABXWT010000001">
    <property type="protein sequence ID" value="NVO54740.1"/>
    <property type="molecule type" value="Genomic_DNA"/>
</dbReference>
<dbReference type="Gene3D" id="2.170.16.10">
    <property type="entry name" value="Hedgehog/Intein (Hint) domain"/>
    <property type="match status" value="1"/>
</dbReference>
<dbReference type="Pfam" id="PF13403">
    <property type="entry name" value="Hint_2"/>
    <property type="match status" value="1"/>
</dbReference>
<reference evidence="2 3" key="1">
    <citation type="submission" date="2020-06" db="EMBL/GenBank/DDBJ databases">
        <authorList>
            <person name="Cao W.R."/>
        </authorList>
    </citation>
    <scope>NUCLEOTIDE SEQUENCE [LARGE SCALE GENOMIC DNA]</scope>
    <source>
        <strain evidence="2 3">B1Z28</strain>
    </source>
</reference>
<dbReference type="CDD" id="cd00081">
    <property type="entry name" value="Hint"/>
    <property type="match status" value="1"/>
</dbReference>
<dbReference type="InterPro" id="IPR028992">
    <property type="entry name" value="Hedgehog/Intein_dom"/>
</dbReference>
<dbReference type="PROSITE" id="PS50817">
    <property type="entry name" value="INTEIN_N_TER"/>
    <property type="match status" value="1"/>
</dbReference>
<dbReference type="SMART" id="SM00306">
    <property type="entry name" value="HintN"/>
    <property type="match status" value="1"/>
</dbReference>
<dbReference type="Proteomes" id="UP000630805">
    <property type="component" value="Unassembled WGS sequence"/>
</dbReference>
<dbReference type="InterPro" id="IPR003587">
    <property type="entry name" value="Hint_dom_N"/>
</dbReference>